<dbReference type="PANTHER" id="PTHR12775">
    <property type="entry name" value="PROTEIN C20ORF43 HOMOLOG"/>
    <property type="match status" value="1"/>
</dbReference>
<feature type="compositionally biased region" description="Basic and acidic residues" evidence="4">
    <location>
        <begin position="216"/>
        <end position="233"/>
    </location>
</feature>
<dbReference type="CDD" id="cd16653">
    <property type="entry name" value="RING-like_Rtf2"/>
    <property type="match status" value="1"/>
</dbReference>
<evidence type="ECO:0000256" key="3">
    <source>
        <dbReference type="ARBA" id="ARBA00030367"/>
    </source>
</evidence>
<dbReference type="EMBL" id="GIIL01003863">
    <property type="protein sequence ID" value="NOV47589.1"/>
    <property type="molecule type" value="Transcribed_RNA"/>
</dbReference>
<dbReference type="GO" id="GO:0006274">
    <property type="term" value="P:DNA replication termination"/>
    <property type="evidence" value="ECO:0007669"/>
    <property type="project" value="TreeGrafter"/>
</dbReference>
<dbReference type="InterPro" id="IPR006735">
    <property type="entry name" value="Rtf2"/>
</dbReference>
<comment type="similarity">
    <text evidence="1">Belongs to the rtf2 family.</text>
</comment>
<sequence>MGCDGGTIPRRDELVKLKKKPEQKDKSSELSFRWRHCTISQQLLQEPVVGCALGRLYSKSSLIEALLEKSLPEIANHVRSLKDVKDLNLTPNPAYNPDNESRVSAPFVCPVTGLEMTGNFRFVFLWTCGCVFSERALKYINSNICHKCQKQYTEEDIIVLNGNEEDVSKLTTNMEARNIKLKAEKKAKKGIKKEIEIKKEVEECSTSTVAQPDKLIKAEPEKPSKTDVKDHGNSNKLPVIKILPGTSKSENGQKCLKRIAAAQSLGDPVFKKSKDAYSVAQDPEASEVFKSIFTTHSTAAQQDKAHWITYNPFYN</sequence>
<dbReference type="PANTHER" id="PTHR12775:SF0">
    <property type="entry name" value="REPLICATION TERMINATION FACTOR 2"/>
    <property type="match status" value="1"/>
</dbReference>
<feature type="region of interest" description="Disordered" evidence="4">
    <location>
        <begin position="216"/>
        <end position="238"/>
    </location>
</feature>
<evidence type="ECO:0000313" key="5">
    <source>
        <dbReference type="EMBL" id="NOV47589.1"/>
    </source>
</evidence>
<reference evidence="5" key="1">
    <citation type="submission" date="2020-03" db="EMBL/GenBank/DDBJ databases">
        <title>Transcriptomic Profiling of the Digestive Tract of the Rat Flea, Xenopsylla cheopis, Following Blood Feeding and Infection with Yersinia pestis.</title>
        <authorList>
            <person name="Bland D.M."/>
            <person name="Martens C.A."/>
            <person name="Virtaneva K."/>
            <person name="Kanakabandi K."/>
            <person name="Long D."/>
            <person name="Rosenke R."/>
            <person name="Saturday G.A."/>
            <person name="Hoyt F.H."/>
            <person name="Bruno D.P."/>
            <person name="Ribeiro J.M.C."/>
            <person name="Hinnebusch J."/>
        </authorList>
    </citation>
    <scope>NUCLEOTIDE SEQUENCE</scope>
</reference>
<protein>
    <recommendedName>
        <fullName evidence="2">Replication termination factor 2</fullName>
    </recommendedName>
    <alternativeName>
        <fullName evidence="3">Replication termination factor 2 domain-containing protein 1</fullName>
    </alternativeName>
</protein>
<evidence type="ECO:0000256" key="4">
    <source>
        <dbReference type="SAM" id="MobiDB-lite"/>
    </source>
</evidence>
<evidence type="ECO:0000256" key="2">
    <source>
        <dbReference type="ARBA" id="ARBA00015157"/>
    </source>
</evidence>
<organism evidence="5">
    <name type="scientific">Xenopsylla cheopis</name>
    <name type="common">Oriental rat flea</name>
    <name type="synonym">Pulex cheopis</name>
    <dbReference type="NCBI Taxonomy" id="163159"/>
    <lineage>
        <taxon>Eukaryota</taxon>
        <taxon>Metazoa</taxon>
        <taxon>Ecdysozoa</taxon>
        <taxon>Arthropoda</taxon>
        <taxon>Hexapoda</taxon>
        <taxon>Insecta</taxon>
        <taxon>Pterygota</taxon>
        <taxon>Neoptera</taxon>
        <taxon>Endopterygota</taxon>
        <taxon>Siphonaptera</taxon>
        <taxon>Pulicidae</taxon>
        <taxon>Xenopsyllinae</taxon>
        <taxon>Xenopsylla</taxon>
    </lineage>
</organism>
<accession>A0A6M2DMU6</accession>
<dbReference type="InterPro" id="IPR027799">
    <property type="entry name" value="Rtf2_RING-finger"/>
</dbReference>
<dbReference type="AlphaFoldDB" id="A0A6M2DMU6"/>
<proteinExistence type="inferred from homology"/>
<name>A0A6M2DMU6_XENCH</name>
<dbReference type="Pfam" id="PF04641">
    <property type="entry name" value="Rtf2"/>
    <property type="match status" value="1"/>
</dbReference>
<dbReference type="GO" id="GO:0005634">
    <property type="term" value="C:nucleus"/>
    <property type="evidence" value="ECO:0007669"/>
    <property type="project" value="TreeGrafter"/>
</dbReference>
<evidence type="ECO:0000256" key="1">
    <source>
        <dbReference type="ARBA" id="ARBA00009885"/>
    </source>
</evidence>